<dbReference type="STRING" id="905079.L1JRT6"/>
<dbReference type="PANTHER" id="PTHR10869:SF246">
    <property type="entry name" value="TRANSMEMBRANE PROLYL 4-HYDROXYLASE"/>
    <property type="match status" value="1"/>
</dbReference>
<dbReference type="InterPro" id="IPR045054">
    <property type="entry name" value="P4HA-like"/>
</dbReference>
<sequence length="190" mass="21221">MGRSTIAEAGNEAKNGVGSARTSSTAWLSKTADPLVAKIRTRVAELVKLPMELAEDMQVLHYSKNQHYWAHHDFFDPNIYRGFVTSPGQNRFITVFFYLSDVEEGGETVFPFANGDDRRVTDFADCSRGLKVKPKAGNAIIFYSMLAKRQQEICPPDDLGCNLDVRSLHGGCDVIKGDKWAANYWIANKK</sequence>
<dbReference type="AlphaFoldDB" id="L1JRT6"/>
<dbReference type="GO" id="GO:0005506">
    <property type="term" value="F:iron ion binding"/>
    <property type="evidence" value="ECO:0007669"/>
    <property type="project" value="InterPro"/>
</dbReference>
<dbReference type="PANTHER" id="PTHR10869">
    <property type="entry name" value="PROLYL 4-HYDROXYLASE ALPHA SUBUNIT"/>
    <property type="match status" value="1"/>
</dbReference>
<keyword evidence="10" id="KW-1185">Reference proteome</keyword>
<dbReference type="GO" id="GO:0031418">
    <property type="term" value="F:L-ascorbic acid binding"/>
    <property type="evidence" value="ECO:0007669"/>
    <property type="project" value="InterPro"/>
</dbReference>
<protein>
    <recommendedName>
        <fullName evidence="7">Fe2OG dioxygenase domain-containing protein</fullName>
    </recommendedName>
</protein>
<dbReference type="EMBL" id="JH992976">
    <property type="protein sequence ID" value="EKX51172.1"/>
    <property type="molecule type" value="Genomic_DNA"/>
</dbReference>
<dbReference type="RefSeq" id="XP_005838152.1">
    <property type="nucleotide sequence ID" value="XM_005838095.1"/>
</dbReference>
<gene>
    <name evidence="8" type="ORF">GUITHDRAFT_92735</name>
</gene>
<dbReference type="eggNOG" id="KOG1591">
    <property type="taxonomic scope" value="Eukaryota"/>
</dbReference>
<proteinExistence type="predicted"/>
<dbReference type="InterPro" id="IPR005123">
    <property type="entry name" value="Oxoglu/Fe-dep_dioxygenase_dom"/>
</dbReference>
<dbReference type="InterPro" id="IPR006620">
    <property type="entry name" value="Pro_4_hyd_alph"/>
</dbReference>
<dbReference type="Pfam" id="PF13640">
    <property type="entry name" value="2OG-FeII_Oxy_3"/>
    <property type="match status" value="1"/>
</dbReference>
<dbReference type="KEGG" id="gtt:GUITHDRAFT_92735"/>
<keyword evidence="4" id="KW-0560">Oxidoreductase</keyword>
<evidence type="ECO:0000256" key="4">
    <source>
        <dbReference type="ARBA" id="ARBA00023002"/>
    </source>
</evidence>
<dbReference type="EnsemblProtists" id="EKX51172">
    <property type="protein sequence ID" value="EKX51172"/>
    <property type="gene ID" value="GUITHDRAFT_92735"/>
</dbReference>
<evidence type="ECO:0000256" key="3">
    <source>
        <dbReference type="ARBA" id="ARBA00022964"/>
    </source>
</evidence>
<evidence type="ECO:0000259" key="7">
    <source>
        <dbReference type="PROSITE" id="PS51471"/>
    </source>
</evidence>
<dbReference type="Proteomes" id="UP000011087">
    <property type="component" value="Unassembled WGS sequence"/>
</dbReference>
<dbReference type="GO" id="GO:0005783">
    <property type="term" value="C:endoplasmic reticulum"/>
    <property type="evidence" value="ECO:0007669"/>
    <property type="project" value="TreeGrafter"/>
</dbReference>
<evidence type="ECO:0000256" key="5">
    <source>
        <dbReference type="ARBA" id="ARBA00023004"/>
    </source>
</evidence>
<dbReference type="InterPro" id="IPR044862">
    <property type="entry name" value="Pro_4_hyd_alph_FE2OG_OXY"/>
</dbReference>
<reference evidence="10" key="2">
    <citation type="submission" date="2012-11" db="EMBL/GenBank/DDBJ databases">
        <authorList>
            <person name="Kuo A."/>
            <person name="Curtis B.A."/>
            <person name="Tanifuji G."/>
            <person name="Burki F."/>
            <person name="Gruber A."/>
            <person name="Irimia M."/>
            <person name="Maruyama S."/>
            <person name="Arias M.C."/>
            <person name="Ball S.G."/>
            <person name="Gile G.H."/>
            <person name="Hirakawa Y."/>
            <person name="Hopkins J.F."/>
            <person name="Rensing S.A."/>
            <person name="Schmutz J."/>
            <person name="Symeonidi A."/>
            <person name="Elias M."/>
            <person name="Eveleigh R.J."/>
            <person name="Herman E.K."/>
            <person name="Klute M.J."/>
            <person name="Nakayama T."/>
            <person name="Obornik M."/>
            <person name="Reyes-Prieto A."/>
            <person name="Armbrust E.V."/>
            <person name="Aves S.J."/>
            <person name="Beiko R.G."/>
            <person name="Coutinho P."/>
            <person name="Dacks J.B."/>
            <person name="Durnford D.G."/>
            <person name="Fast N.M."/>
            <person name="Green B.R."/>
            <person name="Grisdale C."/>
            <person name="Hempe F."/>
            <person name="Henrissat B."/>
            <person name="Hoppner M.P."/>
            <person name="Ishida K.-I."/>
            <person name="Kim E."/>
            <person name="Koreny L."/>
            <person name="Kroth P.G."/>
            <person name="Liu Y."/>
            <person name="Malik S.-B."/>
            <person name="Maier U.G."/>
            <person name="McRose D."/>
            <person name="Mock T."/>
            <person name="Neilson J.A."/>
            <person name="Onodera N.T."/>
            <person name="Poole A.M."/>
            <person name="Pritham E.J."/>
            <person name="Richards T.A."/>
            <person name="Rocap G."/>
            <person name="Roy S.W."/>
            <person name="Sarai C."/>
            <person name="Schaack S."/>
            <person name="Shirato S."/>
            <person name="Slamovits C.H."/>
            <person name="Spencer D.F."/>
            <person name="Suzuki S."/>
            <person name="Worden A.Z."/>
            <person name="Zauner S."/>
            <person name="Barry K."/>
            <person name="Bell C."/>
            <person name="Bharti A.K."/>
            <person name="Crow J.A."/>
            <person name="Grimwood J."/>
            <person name="Kramer R."/>
            <person name="Lindquist E."/>
            <person name="Lucas S."/>
            <person name="Salamov A."/>
            <person name="McFadden G.I."/>
            <person name="Lane C.E."/>
            <person name="Keeling P.J."/>
            <person name="Gray M.W."/>
            <person name="Grigoriev I.V."/>
            <person name="Archibald J.M."/>
        </authorList>
    </citation>
    <scope>NUCLEOTIDE SEQUENCE</scope>
    <source>
        <strain evidence="10">CCMP2712</strain>
    </source>
</reference>
<dbReference type="OrthoDB" id="420380at2759"/>
<keyword evidence="3" id="KW-0223">Dioxygenase</keyword>
<evidence type="ECO:0000313" key="10">
    <source>
        <dbReference type="Proteomes" id="UP000011087"/>
    </source>
</evidence>
<dbReference type="OMA" id="AVFFSYE"/>
<reference evidence="9" key="3">
    <citation type="submission" date="2015-06" db="UniProtKB">
        <authorList>
            <consortium name="EnsemblProtists"/>
        </authorList>
    </citation>
    <scope>IDENTIFICATION</scope>
</reference>
<feature type="domain" description="Fe2OG dioxygenase" evidence="7">
    <location>
        <begin position="53"/>
        <end position="188"/>
    </location>
</feature>
<evidence type="ECO:0000256" key="6">
    <source>
        <dbReference type="SAM" id="MobiDB-lite"/>
    </source>
</evidence>
<comment type="cofactor">
    <cofactor evidence="1">
        <name>L-ascorbate</name>
        <dbReference type="ChEBI" id="CHEBI:38290"/>
    </cofactor>
</comment>
<dbReference type="GO" id="GO:0004656">
    <property type="term" value="F:procollagen-proline 4-dioxygenase activity"/>
    <property type="evidence" value="ECO:0007669"/>
    <property type="project" value="TreeGrafter"/>
</dbReference>
<evidence type="ECO:0000256" key="2">
    <source>
        <dbReference type="ARBA" id="ARBA00022723"/>
    </source>
</evidence>
<dbReference type="GeneID" id="17307804"/>
<dbReference type="HOGENOM" id="CLU_058132_6_0_1"/>
<keyword evidence="5" id="KW-0408">Iron</keyword>
<dbReference type="PROSITE" id="PS51471">
    <property type="entry name" value="FE2OG_OXY"/>
    <property type="match status" value="1"/>
</dbReference>
<dbReference type="SMART" id="SM00702">
    <property type="entry name" value="P4Hc"/>
    <property type="match status" value="1"/>
</dbReference>
<feature type="region of interest" description="Disordered" evidence="6">
    <location>
        <begin position="1"/>
        <end position="20"/>
    </location>
</feature>
<evidence type="ECO:0000256" key="1">
    <source>
        <dbReference type="ARBA" id="ARBA00001961"/>
    </source>
</evidence>
<accession>L1JRT6</accession>
<reference evidence="8 10" key="1">
    <citation type="journal article" date="2012" name="Nature">
        <title>Algal genomes reveal evolutionary mosaicism and the fate of nucleomorphs.</title>
        <authorList>
            <consortium name="DOE Joint Genome Institute"/>
            <person name="Curtis B.A."/>
            <person name="Tanifuji G."/>
            <person name="Burki F."/>
            <person name="Gruber A."/>
            <person name="Irimia M."/>
            <person name="Maruyama S."/>
            <person name="Arias M.C."/>
            <person name="Ball S.G."/>
            <person name="Gile G.H."/>
            <person name="Hirakawa Y."/>
            <person name="Hopkins J.F."/>
            <person name="Kuo A."/>
            <person name="Rensing S.A."/>
            <person name="Schmutz J."/>
            <person name="Symeonidi A."/>
            <person name="Elias M."/>
            <person name="Eveleigh R.J."/>
            <person name="Herman E.K."/>
            <person name="Klute M.J."/>
            <person name="Nakayama T."/>
            <person name="Obornik M."/>
            <person name="Reyes-Prieto A."/>
            <person name="Armbrust E.V."/>
            <person name="Aves S.J."/>
            <person name="Beiko R.G."/>
            <person name="Coutinho P."/>
            <person name="Dacks J.B."/>
            <person name="Durnford D.G."/>
            <person name="Fast N.M."/>
            <person name="Green B.R."/>
            <person name="Grisdale C.J."/>
            <person name="Hempel F."/>
            <person name="Henrissat B."/>
            <person name="Hoppner M.P."/>
            <person name="Ishida K."/>
            <person name="Kim E."/>
            <person name="Koreny L."/>
            <person name="Kroth P.G."/>
            <person name="Liu Y."/>
            <person name="Malik S.B."/>
            <person name="Maier U.G."/>
            <person name="McRose D."/>
            <person name="Mock T."/>
            <person name="Neilson J.A."/>
            <person name="Onodera N.T."/>
            <person name="Poole A.M."/>
            <person name="Pritham E.J."/>
            <person name="Richards T.A."/>
            <person name="Rocap G."/>
            <person name="Roy S.W."/>
            <person name="Sarai C."/>
            <person name="Schaack S."/>
            <person name="Shirato S."/>
            <person name="Slamovits C.H."/>
            <person name="Spencer D.F."/>
            <person name="Suzuki S."/>
            <person name="Worden A.Z."/>
            <person name="Zauner S."/>
            <person name="Barry K."/>
            <person name="Bell C."/>
            <person name="Bharti A.K."/>
            <person name="Crow J.A."/>
            <person name="Grimwood J."/>
            <person name="Kramer R."/>
            <person name="Lindquist E."/>
            <person name="Lucas S."/>
            <person name="Salamov A."/>
            <person name="McFadden G.I."/>
            <person name="Lane C.E."/>
            <person name="Keeling P.J."/>
            <person name="Gray M.W."/>
            <person name="Grigoriev I.V."/>
            <person name="Archibald J.M."/>
        </authorList>
    </citation>
    <scope>NUCLEOTIDE SEQUENCE</scope>
    <source>
        <strain evidence="8 10">CCMP2712</strain>
    </source>
</reference>
<evidence type="ECO:0000313" key="9">
    <source>
        <dbReference type="EnsemblProtists" id="EKX51172"/>
    </source>
</evidence>
<dbReference type="Gene3D" id="2.60.120.620">
    <property type="entry name" value="q2cbj1_9rhob like domain"/>
    <property type="match status" value="1"/>
</dbReference>
<dbReference type="PaxDb" id="55529-EKX51172"/>
<evidence type="ECO:0000313" key="8">
    <source>
        <dbReference type="EMBL" id="EKX51172.1"/>
    </source>
</evidence>
<keyword evidence="2" id="KW-0479">Metal-binding</keyword>
<organism evidence="8">
    <name type="scientific">Guillardia theta (strain CCMP2712)</name>
    <name type="common">Cryptophyte</name>
    <dbReference type="NCBI Taxonomy" id="905079"/>
    <lineage>
        <taxon>Eukaryota</taxon>
        <taxon>Cryptophyceae</taxon>
        <taxon>Pyrenomonadales</taxon>
        <taxon>Geminigeraceae</taxon>
        <taxon>Guillardia</taxon>
    </lineage>
</organism>
<name>L1JRT6_GUITC</name>